<evidence type="ECO:0000313" key="2">
    <source>
        <dbReference type="EMBL" id="ADY14246.1"/>
    </source>
</evidence>
<keyword evidence="3" id="KW-1185">Reference proteome</keyword>
<name>F0RRJ4_SPHGB</name>
<gene>
    <name evidence="2" type="ordered locus">SpiBuddy_2432</name>
</gene>
<comment type="similarity">
    <text evidence="1">Belongs to the BtpA family.</text>
</comment>
<proteinExistence type="inferred from homology"/>
<reference evidence="3" key="1">
    <citation type="submission" date="2011-02" db="EMBL/GenBank/DDBJ databases">
        <title>Complete sequence of Spirochaeta sp. Buddy.</title>
        <authorList>
            <person name="Lucas S."/>
            <person name="Copeland A."/>
            <person name="Lapidus A."/>
            <person name="Cheng J.-F."/>
            <person name="Goodwin L."/>
            <person name="Pitluck S."/>
            <person name="Zeytun A."/>
            <person name="Detter J.C."/>
            <person name="Han C."/>
            <person name="Tapia R."/>
            <person name="Land M."/>
            <person name="Hauser L."/>
            <person name="Kyrpides N."/>
            <person name="Ivanova N."/>
            <person name="Mikhailova N."/>
            <person name="Pagani I."/>
            <person name="Ritalahti K.M."/>
            <person name="Loeffler F.E."/>
            <person name="Woyke T."/>
        </authorList>
    </citation>
    <scope>NUCLEOTIDE SEQUENCE [LARGE SCALE GENOMIC DNA]</scope>
    <source>
        <strain evidence="3">ATCC BAA-1886 / DSM 22777 / Buddy</strain>
    </source>
</reference>
<dbReference type="PANTHER" id="PTHR21381">
    <property type="entry name" value="ZGC:162297"/>
    <property type="match status" value="1"/>
</dbReference>
<dbReference type="NCBIfam" id="TIGR00259">
    <property type="entry name" value="thylakoid_BtpA"/>
    <property type="match status" value="1"/>
</dbReference>
<evidence type="ECO:0000313" key="3">
    <source>
        <dbReference type="Proteomes" id="UP000008466"/>
    </source>
</evidence>
<dbReference type="KEGG" id="sbu:SpiBuddy_2432"/>
<dbReference type="PANTHER" id="PTHR21381:SF3">
    <property type="entry name" value="SGC REGION PROTEIN SGCQ-RELATED"/>
    <property type="match status" value="1"/>
</dbReference>
<dbReference type="Proteomes" id="UP000008466">
    <property type="component" value="Chromosome"/>
</dbReference>
<dbReference type="HOGENOM" id="CLU_075239_0_0_12"/>
<evidence type="ECO:0000256" key="1">
    <source>
        <dbReference type="ARBA" id="ARBA00006007"/>
    </source>
</evidence>
<dbReference type="STRING" id="158189.SpiBuddy_2432"/>
<dbReference type="EMBL" id="CP002541">
    <property type="protein sequence ID" value="ADY14246.1"/>
    <property type="molecule type" value="Genomic_DNA"/>
</dbReference>
<dbReference type="eggNOG" id="COG0434">
    <property type="taxonomic scope" value="Bacteria"/>
</dbReference>
<organism evidence="2 3">
    <name type="scientific">Sphaerochaeta globosa (strain ATCC BAA-1886 / DSM 22777 / Buddy)</name>
    <name type="common">Spirochaeta sp. (strain Buddy)</name>
    <dbReference type="NCBI Taxonomy" id="158189"/>
    <lineage>
        <taxon>Bacteria</taxon>
        <taxon>Pseudomonadati</taxon>
        <taxon>Spirochaetota</taxon>
        <taxon>Spirochaetia</taxon>
        <taxon>Spirochaetales</taxon>
        <taxon>Sphaerochaetaceae</taxon>
        <taxon>Sphaerochaeta</taxon>
    </lineage>
</organism>
<dbReference type="RefSeq" id="WP_013608092.1">
    <property type="nucleotide sequence ID" value="NC_015152.1"/>
</dbReference>
<dbReference type="Pfam" id="PF03437">
    <property type="entry name" value="BtpA"/>
    <property type="match status" value="1"/>
</dbReference>
<dbReference type="SUPFAM" id="SSF51366">
    <property type="entry name" value="Ribulose-phoshate binding barrel"/>
    <property type="match status" value="1"/>
</dbReference>
<dbReference type="InterPro" id="IPR005137">
    <property type="entry name" value="BtpA"/>
</dbReference>
<protein>
    <submittedName>
        <fullName evidence="2">Photosystem I assembly BtpA</fullName>
    </submittedName>
</protein>
<dbReference type="AlphaFoldDB" id="F0RRJ4"/>
<dbReference type="PIRSF" id="PIRSF005956">
    <property type="entry name" value="BtpA"/>
    <property type="match status" value="1"/>
</dbReference>
<accession>F0RRJ4</accession>
<dbReference type="OrthoDB" id="9791357at2"/>
<sequence length="270" mass="30031">MGKEWLKDVYGTYKPVIGMCHLDALPGDPRYDVEHGLDWVIDRVRYNVKALQEGGVDAIMFSNEFSLPYLTKVHPITPITMARIIGEVKNEVKVPYGVNVLWDPEATIELAVAVQAQFVREVFTGVYGSDFGLWDTNCGEVVRSRNTLGGKGIRLMFNIYPEASTYLGGRDIADIAKTTVFNAHPDVLCVSGRTAGAETSPKLLQDVVSVVPDVPVFTNTGVNEKNVVEQLRIADGAVIGTAFKKNDDFFELIDREKVSRFMHKVRSFRT</sequence>
<dbReference type="InterPro" id="IPR011060">
    <property type="entry name" value="RibuloseP-bd_barrel"/>
</dbReference>